<dbReference type="Proteomes" id="UP000252139">
    <property type="component" value="Unassembled WGS sequence"/>
</dbReference>
<sequence length="144" mass="16917">MPVVNIPMTELAFNAFYSLHRPLLGLSIPRPFMAGNMVGQITKEEDNPEEALMNYMATLKPFHPPPSPQHDASIENKTTTTLTVEIDPSYFFNHNIYHEEMTDYLTAIQKELDILHHRESTTRRIPKRKRLRKRSTFREFFEKN</sequence>
<gene>
    <name evidence="1" type="ORF">CU097_002241</name>
</gene>
<evidence type="ECO:0000313" key="2">
    <source>
        <dbReference type="Proteomes" id="UP000252139"/>
    </source>
</evidence>
<keyword evidence="2" id="KW-1185">Reference proteome</keyword>
<dbReference type="AlphaFoldDB" id="A0A367IYP1"/>
<name>A0A367IYP1_RHIAZ</name>
<reference evidence="1 2" key="1">
    <citation type="journal article" date="2018" name="G3 (Bethesda)">
        <title>Phylogenetic and Phylogenomic Definition of Rhizopus Species.</title>
        <authorList>
            <person name="Gryganskyi A.P."/>
            <person name="Golan J."/>
            <person name="Dolatabadi S."/>
            <person name="Mondo S."/>
            <person name="Robb S."/>
            <person name="Idnurm A."/>
            <person name="Muszewska A."/>
            <person name="Steczkiewicz K."/>
            <person name="Masonjones S."/>
            <person name="Liao H.L."/>
            <person name="Gajdeczka M.T."/>
            <person name="Anike F."/>
            <person name="Vuek A."/>
            <person name="Anishchenko I.M."/>
            <person name="Voigt K."/>
            <person name="de Hoog G.S."/>
            <person name="Smith M.E."/>
            <person name="Heitman J."/>
            <person name="Vilgalys R."/>
            <person name="Stajich J.E."/>
        </authorList>
    </citation>
    <scope>NUCLEOTIDE SEQUENCE [LARGE SCALE GENOMIC DNA]</scope>
    <source>
        <strain evidence="1 2">CBS 357.93</strain>
    </source>
</reference>
<protein>
    <submittedName>
        <fullName evidence="1">Uncharacterized protein</fullName>
    </submittedName>
</protein>
<dbReference type="OrthoDB" id="2429891at2759"/>
<dbReference type="EMBL" id="PJQL01002890">
    <property type="protein sequence ID" value="RCH82792.1"/>
    <property type="molecule type" value="Genomic_DNA"/>
</dbReference>
<accession>A0A367IYP1</accession>
<organism evidence="1 2">
    <name type="scientific">Rhizopus azygosporus</name>
    <name type="common">Rhizopus microsporus var. azygosporus</name>
    <dbReference type="NCBI Taxonomy" id="86630"/>
    <lineage>
        <taxon>Eukaryota</taxon>
        <taxon>Fungi</taxon>
        <taxon>Fungi incertae sedis</taxon>
        <taxon>Mucoromycota</taxon>
        <taxon>Mucoromycotina</taxon>
        <taxon>Mucoromycetes</taxon>
        <taxon>Mucorales</taxon>
        <taxon>Mucorineae</taxon>
        <taxon>Rhizopodaceae</taxon>
        <taxon>Rhizopus</taxon>
    </lineage>
</organism>
<proteinExistence type="predicted"/>
<comment type="caution">
    <text evidence="1">The sequence shown here is derived from an EMBL/GenBank/DDBJ whole genome shotgun (WGS) entry which is preliminary data.</text>
</comment>
<evidence type="ECO:0000313" key="1">
    <source>
        <dbReference type="EMBL" id="RCH82792.1"/>
    </source>
</evidence>